<feature type="region of interest" description="Disordered" evidence="3">
    <location>
        <begin position="379"/>
        <end position="399"/>
    </location>
</feature>
<evidence type="ECO:0000256" key="2">
    <source>
        <dbReference type="PROSITE-ProRule" id="PRU00117"/>
    </source>
</evidence>
<feature type="compositionally biased region" description="Low complexity" evidence="3">
    <location>
        <begin position="570"/>
        <end position="588"/>
    </location>
</feature>
<feature type="compositionally biased region" description="Low complexity" evidence="3">
    <location>
        <begin position="666"/>
        <end position="701"/>
    </location>
</feature>
<feature type="compositionally biased region" description="Low complexity" evidence="3">
    <location>
        <begin position="536"/>
        <end position="551"/>
    </location>
</feature>
<dbReference type="PANTHER" id="PTHR10288">
    <property type="entry name" value="KH DOMAIN CONTAINING RNA BINDING PROTEIN"/>
    <property type="match status" value="1"/>
</dbReference>
<feature type="region of interest" description="Disordered" evidence="3">
    <location>
        <begin position="85"/>
        <end position="112"/>
    </location>
</feature>
<evidence type="ECO:0000256" key="1">
    <source>
        <dbReference type="ARBA" id="ARBA00022737"/>
    </source>
</evidence>
<feature type="compositionally biased region" description="Basic and acidic residues" evidence="3">
    <location>
        <begin position="11"/>
        <end position="21"/>
    </location>
</feature>
<dbReference type="EMBL" id="JAGFBR010000019">
    <property type="protein sequence ID" value="KAH0449261.1"/>
    <property type="molecule type" value="Genomic_DNA"/>
</dbReference>
<gene>
    <name evidence="5" type="ORF">IEQ34_023061</name>
</gene>
<evidence type="ECO:0000256" key="3">
    <source>
        <dbReference type="SAM" id="MobiDB-lite"/>
    </source>
</evidence>
<feature type="region of interest" description="Disordered" evidence="3">
    <location>
        <begin position="502"/>
        <end position="740"/>
    </location>
</feature>
<evidence type="ECO:0000313" key="5">
    <source>
        <dbReference type="EMBL" id="KAH0449261.1"/>
    </source>
</evidence>
<dbReference type="SUPFAM" id="SSF54791">
    <property type="entry name" value="Eukaryotic type KH-domain (KH-domain type I)"/>
    <property type="match status" value="2"/>
</dbReference>
<dbReference type="SMART" id="SM00322">
    <property type="entry name" value="KH"/>
    <property type="match status" value="2"/>
</dbReference>
<dbReference type="Gene3D" id="3.30.1370.10">
    <property type="entry name" value="K Homology domain, type 1"/>
    <property type="match status" value="2"/>
</dbReference>
<feature type="compositionally biased region" description="Polar residues" evidence="3">
    <location>
        <begin position="708"/>
        <end position="718"/>
    </location>
</feature>
<feature type="region of interest" description="Disordered" evidence="3">
    <location>
        <begin position="1"/>
        <end position="71"/>
    </location>
</feature>
<feature type="compositionally biased region" description="Low complexity" evidence="3">
    <location>
        <begin position="456"/>
        <end position="465"/>
    </location>
</feature>
<dbReference type="InterPro" id="IPR004088">
    <property type="entry name" value="KH_dom_type_1"/>
</dbReference>
<dbReference type="InterPro" id="IPR036612">
    <property type="entry name" value="KH_dom_type_1_sf"/>
</dbReference>
<feature type="compositionally biased region" description="Low complexity" evidence="3">
    <location>
        <begin position="22"/>
        <end position="37"/>
    </location>
</feature>
<accession>A0AAV7FZ81</accession>
<dbReference type="PROSITE" id="PS50084">
    <property type="entry name" value="KH_TYPE_1"/>
    <property type="match status" value="2"/>
</dbReference>
<keyword evidence="6" id="KW-1185">Reference proteome</keyword>
<feature type="compositionally biased region" description="Polar residues" evidence="3">
    <location>
        <begin position="592"/>
        <end position="604"/>
    </location>
</feature>
<organism evidence="5 6">
    <name type="scientific">Dendrobium chrysotoxum</name>
    <name type="common">Orchid</name>
    <dbReference type="NCBI Taxonomy" id="161865"/>
    <lineage>
        <taxon>Eukaryota</taxon>
        <taxon>Viridiplantae</taxon>
        <taxon>Streptophyta</taxon>
        <taxon>Embryophyta</taxon>
        <taxon>Tracheophyta</taxon>
        <taxon>Spermatophyta</taxon>
        <taxon>Magnoliopsida</taxon>
        <taxon>Liliopsida</taxon>
        <taxon>Asparagales</taxon>
        <taxon>Orchidaceae</taxon>
        <taxon>Epidendroideae</taxon>
        <taxon>Malaxideae</taxon>
        <taxon>Dendrobiinae</taxon>
        <taxon>Dendrobium</taxon>
    </lineage>
</organism>
<feature type="region of interest" description="Disordered" evidence="3">
    <location>
        <begin position="456"/>
        <end position="482"/>
    </location>
</feature>
<dbReference type="Pfam" id="PF00013">
    <property type="entry name" value="KH_1"/>
    <property type="match status" value="2"/>
</dbReference>
<feature type="compositionally biased region" description="Polar residues" evidence="3">
    <location>
        <begin position="502"/>
        <end position="515"/>
    </location>
</feature>
<feature type="compositionally biased region" description="Polar residues" evidence="3">
    <location>
        <begin position="644"/>
        <end position="664"/>
    </location>
</feature>
<comment type="caution">
    <text evidence="5">The sequence shown here is derived from an EMBL/GenBank/DDBJ whole genome shotgun (WGS) entry which is preliminary data.</text>
</comment>
<protein>
    <recommendedName>
        <fullName evidence="4">K Homology domain-containing protein</fullName>
    </recommendedName>
</protein>
<dbReference type="InterPro" id="IPR004087">
    <property type="entry name" value="KH_dom"/>
</dbReference>
<evidence type="ECO:0000313" key="6">
    <source>
        <dbReference type="Proteomes" id="UP000775213"/>
    </source>
</evidence>
<feature type="compositionally biased region" description="Polar residues" evidence="3">
    <location>
        <begin position="523"/>
        <end position="535"/>
    </location>
</feature>
<keyword evidence="1" id="KW-0677">Repeat</keyword>
<keyword evidence="2" id="KW-0694">RNA-binding</keyword>
<evidence type="ECO:0000259" key="4">
    <source>
        <dbReference type="SMART" id="SM00322"/>
    </source>
</evidence>
<feature type="domain" description="K Homology" evidence="4">
    <location>
        <begin position="136"/>
        <end position="209"/>
    </location>
</feature>
<name>A0AAV7FZ81_DENCH</name>
<proteinExistence type="predicted"/>
<reference evidence="5 6" key="1">
    <citation type="journal article" date="2021" name="Hortic Res">
        <title>Chromosome-scale assembly of the Dendrobium chrysotoxum genome enhances the understanding of orchid evolution.</title>
        <authorList>
            <person name="Zhang Y."/>
            <person name="Zhang G.Q."/>
            <person name="Zhang D."/>
            <person name="Liu X.D."/>
            <person name="Xu X.Y."/>
            <person name="Sun W.H."/>
            <person name="Yu X."/>
            <person name="Zhu X."/>
            <person name="Wang Z.W."/>
            <person name="Zhao X."/>
            <person name="Zhong W.Y."/>
            <person name="Chen H."/>
            <person name="Yin W.L."/>
            <person name="Huang T."/>
            <person name="Niu S.C."/>
            <person name="Liu Z.J."/>
        </authorList>
    </citation>
    <scope>NUCLEOTIDE SEQUENCE [LARGE SCALE GENOMIC DNA]</scope>
    <source>
        <strain evidence="5">Lindl</strain>
    </source>
</reference>
<dbReference type="AlphaFoldDB" id="A0AAV7FZ81"/>
<feature type="domain" description="K Homology" evidence="4">
    <location>
        <begin position="230"/>
        <end position="304"/>
    </location>
</feature>
<feature type="compositionally biased region" description="Polar residues" evidence="3">
    <location>
        <begin position="1"/>
        <end position="10"/>
    </location>
</feature>
<sequence length="740" mass="78417">MAEDLQYSSRLDNKRKFDDHSGATSPSPATAASGRRSTGFSDPIISPTSGAAALSSFNNVPPPPDGIELAKKRAQEIAARLFSVAEAKRPRTESDGGADDSSNRGFSSDQSLKPMGQSIALQLGGTNSTLSSHGYSGSNKKVEIPNGRVGVIIGRSGETIKYLQVQSGARIQITRDLDADPNALTRSVELIGTPEQISKAEQLINEVLSEADVGGSGIISSRKFAAVPTNSDHFSMKVPNNKVGLIIGKGGENIKNMQATCGARIQVIPLHLPPGDPSTDRTVHIDGTKEQIELAKQLVNDVVNSELRFYGRIGQQPKKAPQYVVDFLKTTQFKVLFEKLDSIINFIDGCAVLSTSPNKLGHGRRGDIRCVPWELSSNMNRARNPQTGGYRPPRPPTSWVPTGAPHMQQPNYGYMQPGAYPGSVPQYSMSQPPYVGYAPSVQHTTQGTAYDYYNQQQPQQQQQQQLPPPPVGGSSVALDGNNYNYNQIPASYNGQVPYGESTYSQSSVGYPQSYGQAGDYNQAGPQASFAQPISNPQSAYAQQSYSSAPSYGNAAPSTQEGANPNYGVETSTQQAPPGQQPSAAAQPGYVVTPTSQPGYVSQPSAQPPLGQKPQPSQAYGQVPQPPSSQAGYAPPAQVYGHSAQGYSQPPTAPSGYSQDSQQLASGYVSGVQQAGYGQQQSYGGAPLSQTTTYSQQQTQLYGDAYSGNAYSQPPYSTDGTPATSAEPAAASGVTKPSPQS</sequence>
<feature type="compositionally biased region" description="Low complexity" evidence="3">
    <location>
        <begin position="719"/>
        <end position="732"/>
    </location>
</feature>
<dbReference type="GO" id="GO:0003723">
    <property type="term" value="F:RNA binding"/>
    <property type="evidence" value="ECO:0007669"/>
    <property type="project" value="UniProtKB-UniRule"/>
</dbReference>
<dbReference type="Proteomes" id="UP000775213">
    <property type="component" value="Unassembled WGS sequence"/>
</dbReference>